<evidence type="ECO:0000313" key="4">
    <source>
        <dbReference type="Proteomes" id="UP001596978"/>
    </source>
</evidence>
<keyword evidence="4" id="KW-1185">Reference proteome</keyword>
<evidence type="ECO:0000259" key="2">
    <source>
        <dbReference type="Pfam" id="PF13239"/>
    </source>
</evidence>
<comment type="caution">
    <text evidence="3">The sequence shown here is derived from an EMBL/GenBank/DDBJ whole genome shotgun (WGS) entry which is preliminary data.</text>
</comment>
<evidence type="ECO:0000256" key="1">
    <source>
        <dbReference type="SAM" id="Phobius"/>
    </source>
</evidence>
<dbReference type="EMBL" id="JBHTJH010000002">
    <property type="protein sequence ID" value="MFD0860830.1"/>
    <property type="molecule type" value="Genomic_DNA"/>
</dbReference>
<dbReference type="RefSeq" id="WP_386402700.1">
    <property type="nucleotide sequence ID" value="NZ_JBHTJH010000002.1"/>
</dbReference>
<dbReference type="Pfam" id="PF13239">
    <property type="entry name" value="2TM"/>
    <property type="match status" value="1"/>
</dbReference>
<feature type="transmembrane region" description="Helical" evidence="1">
    <location>
        <begin position="60"/>
        <end position="81"/>
    </location>
</feature>
<accession>A0ABW3CTQ1</accession>
<evidence type="ECO:0000313" key="3">
    <source>
        <dbReference type="EMBL" id="MFD0860830.1"/>
    </source>
</evidence>
<dbReference type="InterPro" id="IPR025698">
    <property type="entry name" value="2TM_dom"/>
</dbReference>
<organism evidence="3 4">
    <name type="scientific">Sungkyunkwania multivorans</name>
    <dbReference type="NCBI Taxonomy" id="1173618"/>
    <lineage>
        <taxon>Bacteria</taxon>
        <taxon>Pseudomonadati</taxon>
        <taxon>Bacteroidota</taxon>
        <taxon>Flavobacteriia</taxon>
        <taxon>Flavobacteriales</taxon>
        <taxon>Flavobacteriaceae</taxon>
        <taxon>Sungkyunkwania</taxon>
    </lineage>
</organism>
<dbReference type="Proteomes" id="UP001596978">
    <property type="component" value="Unassembled WGS sequence"/>
</dbReference>
<keyword evidence="1" id="KW-0472">Membrane</keyword>
<keyword evidence="1" id="KW-1133">Transmembrane helix</keyword>
<gene>
    <name evidence="3" type="ORF">ACFQ1M_01310</name>
</gene>
<name>A0ABW3CTQ1_9FLAO</name>
<proteinExistence type="predicted"/>
<keyword evidence="1" id="KW-0812">Transmembrane</keyword>
<protein>
    <submittedName>
        <fullName evidence="3">2TM domain-containing protein</fullName>
    </submittedName>
</protein>
<feature type="domain" description="2TM" evidence="2">
    <location>
        <begin position="10"/>
        <end position="95"/>
    </location>
</feature>
<reference evidence="4" key="1">
    <citation type="journal article" date="2019" name="Int. J. Syst. Evol. Microbiol.">
        <title>The Global Catalogue of Microorganisms (GCM) 10K type strain sequencing project: providing services to taxonomists for standard genome sequencing and annotation.</title>
        <authorList>
            <consortium name="The Broad Institute Genomics Platform"/>
            <consortium name="The Broad Institute Genome Sequencing Center for Infectious Disease"/>
            <person name="Wu L."/>
            <person name="Ma J."/>
        </authorList>
    </citation>
    <scope>NUCLEOTIDE SEQUENCE [LARGE SCALE GENOMIC DNA]</scope>
    <source>
        <strain evidence="4">CCUG 62952</strain>
    </source>
</reference>
<feature type="transmembrane region" description="Helical" evidence="1">
    <location>
        <begin position="21"/>
        <end position="40"/>
    </location>
</feature>
<sequence length="106" mass="12739">MENLEDIKYKRAKEKVKKIRGFYVHLTVFILVNSLLLVNTEIIPRFWNTSIEVKVSWWGIALWALFLAIHGLRVFGVITFLGKDWEERKIQEFMKEEEETYKSNKF</sequence>